<evidence type="ECO:0000313" key="3">
    <source>
        <dbReference type="Proteomes" id="UP000614601"/>
    </source>
</evidence>
<evidence type="ECO:0000256" key="1">
    <source>
        <dbReference type="SAM" id="MobiDB-lite"/>
    </source>
</evidence>
<feature type="compositionally biased region" description="Basic and acidic residues" evidence="1">
    <location>
        <begin position="497"/>
        <end position="511"/>
    </location>
</feature>
<proteinExistence type="predicted"/>
<accession>A0A811KBD8</accession>
<feature type="compositionally biased region" description="Basic and acidic residues" evidence="1">
    <location>
        <begin position="397"/>
        <end position="410"/>
    </location>
</feature>
<name>A0A811KBD8_9BILA</name>
<feature type="compositionally biased region" description="Polar residues" evidence="1">
    <location>
        <begin position="41"/>
        <end position="68"/>
    </location>
</feature>
<dbReference type="EMBL" id="CAJFDH010000002">
    <property type="protein sequence ID" value="CAD5212691.1"/>
    <property type="molecule type" value="Genomic_DNA"/>
</dbReference>
<feature type="region of interest" description="Disordered" evidence="1">
    <location>
        <begin position="312"/>
        <end position="361"/>
    </location>
</feature>
<feature type="compositionally biased region" description="Basic and acidic residues" evidence="1">
    <location>
        <begin position="325"/>
        <end position="361"/>
    </location>
</feature>
<organism evidence="2 3">
    <name type="scientific">Bursaphelenchus okinawaensis</name>
    <dbReference type="NCBI Taxonomy" id="465554"/>
    <lineage>
        <taxon>Eukaryota</taxon>
        <taxon>Metazoa</taxon>
        <taxon>Ecdysozoa</taxon>
        <taxon>Nematoda</taxon>
        <taxon>Chromadorea</taxon>
        <taxon>Rhabditida</taxon>
        <taxon>Tylenchina</taxon>
        <taxon>Tylenchomorpha</taxon>
        <taxon>Aphelenchoidea</taxon>
        <taxon>Aphelenchoididae</taxon>
        <taxon>Bursaphelenchus</taxon>
    </lineage>
</organism>
<protein>
    <submittedName>
        <fullName evidence="2">Uncharacterized protein</fullName>
    </submittedName>
</protein>
<feature type="compositionally biased region" description="Basic residues" evidence="1">
    <location>
        <begin position="464"/>
        <end position="473"/>
    </location>
</feature>
<dbReference type="EMBL" id="CAJFCW020000002">
    <property type="protein sequence ID" value="CAG9097284.1"/>
    <property type="molecule type" value="Genomic_DNA"/>
</dbReference>
<feature type="region of interest" description="Disordered" evidence="1">
    <location>
        <begin position="451"/>
        <end position="511"/>
    </location>
</feature>
<evidence type="ECO:0000313" key="2">
    <source>
        <dbReference type="EMBL" id="CAD5212691.1"/>
    </source>
</evidence>
<feature type="region of interest" description="Disordered" evidence="1">
    <location>
        <begin position="232"/>
        <end position="284"/>
    </location>
</feature>
<dbReference type="AlphaFoldDB" id="A0A811KBD8"/>
<feature type="region of interest" description="Disordered" evidence="1">
    <location>
        <begin position="394"/>
        <end position="438"/>
    </location>
</feature>
<feature type="region of interest" description="Disordered" evidence="1">
    <location>
        <begin position="1"/>
        <end position="73"/>
    </location>
</feature>
<feature type="compositionally biased region" description="Basic and acidic residues" evidence="1">
    <location>
        <begin position="474"/>
        <end position="489"/>
    </location>
</feature>
<reference evidence="2" key="1">
    <citation type="submission" date="2020-09" db="EMBL/GenBank/DDBJ databases">
        <authorList>
            <person name="Kikuchi T."/>
        </authorList>
    </citation>
    <scope>NUCLEOTIDE SEQUENCE</scope>
    <source>
        <strain evidence="2">SH1</strain>
    </source>
</reference>
<feature type="region of interest" description="Disordered" evidence="1">
    <location>
        <begin position="148"/>
        <end position="192"/>
    </location>
</feature>
<keyword evidence="3" id="KW-1185">Reference proteome</keyword>
<gene>
    <name evidence="2" type="ORF">BOKJ2_LOCUS4492</name>
</gene>
<dbReference type="Proteomes" id="UP000783686">
    <property type="component" value="Unassembled WGS sequence"/>
</dbReference>
<feature type="compositionally biased region" description="Basic and acidic residues" evidence="1">
    <location>
        <begin position="451"/>
        <end position="463"/>
    </location>
</feature>
<feature type="compositionally biased region" description="Basic and acidic residues" evidence="1">
    <location>
        <begin position="424"/>
        <end position="438"/>
    </location>
</feature>
<sequence>MGSKLKNKKSSEEELEGISLRPTSRVQLNGKKPSKPDSEENIGSSTVKSIESSFIGTSTTKSAENNSRTTKDSLRKLQITSKTPESLKLKSAVDKINFESNADKLNAQNIKKHLEHFGVDEANKLQIASTPASKQRISKGDSIKLDATSEARSILSKSPVETTKNTQEKEEKVQKTSRMPTKQEEDDISKMKDIVLSDEVQLTEDAFDDNSSGTVLEVSNFLDENNNVTDIVPTLVDDNSNASELESPEKDKETSFETTDAITTSKDRNNDALSSLKPEELKDSQLVASTTFPVQSSTKFVAKLTKIHKNSKNEIKVKKNQKNSKKSETKPIDNELNVKKNEMKSKNNEKELMKKEKIKNDKKVKREAEEVIYIDSDENLDSAKILDLLAEREEETEAKKNNNNDNHEEIEKEEETEATNPKNIDNHEENIVKEDNRDGYPMFDIEFEHFKNTESKKDIEKTKNRQTKILKLTKNKENDEKKEEHQEKQKKNKTHSLKTEKKSKKDENIEKNLEDIQKTLLGIEKDFGKNLKQNIDFKDVLNNFYPVFIVSKKKD</sequence>
<dbReference type="Proteomes" id="UP000614601">
    <property type="component" value="Unassembled WGS sequence"/>
</dbReference>
<comment type="caution">
    <text evidence="2">The sequence shown here is derived from an EMBL/GenBank/DDBJ whole genome shotgun (WGS) entry which is preliminary data.</text>
</comment>